<name>A0ABQ9VSN6_SAGOE</name>
<comment type="caution">
    <text evidence="2">The sequence shown here is derived from an EMBL/GenBank/DDBJ whole genome shotgun (WGS) entry which is preliminary data.</text>
</comment>
<dbReference type="EMBL" id="JASSZA010000005">
    <property type="protein sequence ID" value="KAK2112146.1"/>
    <property type="molecule type" value="Genomic_DNA"/>
</dbReference>
<dbReference type="Proteomes" id="UP001266305">
    <property type="component" value="Unassembled WGS sequence"/>
</dbReference>
<reference evidence="2 3" key="1">
    <citation type="submission" date="2023-05" db="EMBL/GenBank/DDBJ databases">
        <title>B98-5 Cell Line De Novo Hybrid Assembly: An Optical Mapping Approach.</title>
        <authorList>
            <person name="Kananen K."/>
            <person name="Auerbach J.A."/>
            <person name="Kautto E."/>
            <person name="Blachly J.S."/>
        </authorList>
    </citation>
    <scope>NUCLEOTIDE SEQUENCE [LARGE SCALE GENOMIC DNA]</scope>
    <source>
        <strain evidence="2">B95-8</strain>
        <tissue evidence="2">Cell line</tissue>
    </source>
</reference>
<evidence type="ECO:0000256" key="1">
    <source>
        <dbReference type="SAM" id="MobiDB-lite"/>
    </source>
</evidence>
<feature type="non-terminal residue" evidence="2">
    <location>
        <position position="70"/>
    </location>
</feature>
<evidence type="ECO:0000313" key="2">
    <source>
        <dbReference type="EMBL" id="KAK2112146.1"/>
    </source>
</evidence>
<proteinExistence type="predicted"/>
<keyword evidence="3" id="KW-1185">Reference proteome</keyword>
<feature type="region of interest" description="Disordered" evidence="1">
    <location>
        <begin position="1"/>
        <end position="40"/>
    </location>
</feature>
<organism evidence="2 3">
    <name type="scientific">Saguinus oedipus</name>
    <name type="common">Cotton-top tamarin</name>
    <name type="synonym">Oedipomidas oedipus</name>
    <dbReference type="NCBI Taxonomy" id="9490"/>
    <lineage>
        <taxon>Eukaryota</taxon>
        <taxon>Metazoa</taxon>
        <taxon>Chordata</taxon>
        <taxon>Craniata</taxon>
        <taxon>Vertebrata</taxon>
        <taxon>Euteleostomi</taxon>
        <taxon>Mammalia</taxon>
        <taxon>Eutheria</taxon>
        <taxon>Euarchontoglires</taxon>
        <taxon>Primates</taxon>
        <taxon>Haplorrhini</taxon>
        <taxon>Platyrrhini</taxon>
        <taxon>Cebidae</taxon>
        <taxon>Callitrichinae</taxon>
        <taxon>Saguinus</taxon>
    </lineage>
</organism>
<feature type="compositionally biased region" description="Polar residues" evidence="1">
    <location>
        <begin position="21"/>
        <end position="35"/>
    </location>
</feature>
<feature type="non-terminal residue" evidence="2">
    <location>
        <position position="1"/>
    </location>
</feature>
<accession>A0ABQ9VSN6</accession>
<protein>
    <submittedName>
        <fullName evidence="2">Uncharacterized protein</fullName>
    </submittedName>
</protein>
<evidence type="ECO:0000313" key="3">
    <source>
        <dbReference type="Proteomes" id="UP001266305"/>
    </source>
</evidence>
<sequence length="70" mass="7387">QANGPLPRVGWNSELRLQEASPGQTGSPLSSSNAGSDPRYLGARVRAQGTRAVYATLSLQEKATGKPHLE</sequence>
<gene>
    <name evidence="2" type="ORF">P7K49_011893</name>
</gene>